<accession>A0ABQ6GB56</accession>
<dbReference type="PROSITE" id="PS01124">
    <property type="entry name" value="HTH_ARAC_FAMILY_2"/>
    <property type="match status" value="1"/>
</dbReference>
<dbReference type="EMBL" id="BSSQ01000005">
    <property type="protein sequence ID" value="GLX66887.1"/>
    <property type="molecule type" value="Genomic_DNA"/>
</dbReference>
<sequence length="756" mass="86998">MKLLITRGKTMQRKWFYRLLLSYMPVFVFVVLLLCMAFYYRWSEETKERIQNTNDVFAEHVMNVMDSSFLTIENYIVQQLLTDETIKNYYNTEGLTEPFIAYQITQRLNELKTLFPFAGDVYLYKPSIQEVITDNAMFKLDQFADRSFVEAAFKDGLGSKWTSERNYNQFIGEARPVQVVSLAKLFPITSAIPNGVVVINIQVGSVQSMLQSIKASATDSISLIGTDGQSFFDEPSRANSGQSSEWGKSSVISPYTGWKLEVKVPPFERASVMASFLEAWMLPALGLMLLGLLFLTYMTHRNYKPIEEIMIRIDRYTLKRSLSIGKKTAHDEFHFISSALDNLVENSHQYEKRYLEDLSIRKKYWFYELLDGQFSLSPDEWRQEAEQLKLPETFASALVMIVEMDNYQDFRNTYSVRDQQLFKFVIHGVMQEIAQGQQVTIWLEWKEADQLVAILYADPEKAAASIEYIAEAVKSWVSSNLQFTTSVYVGTEAHDAEDIGHSYQDALRAGEYRTIHGYNHVYFAREVQPSAGSDLYLHLQAAKSLAKTIRAAEPSWLTGLEAMFAEMRSEQLQRDKVLDVMQCLFNELDKMLQEIPEDADGRNLAKLSSAAMTDLTTLDLVDEMQSALTRCLAELVDSLGAWQQTQDYHHLIEEVKTFLHGNFGNPDLSLQYLSDRFELSTRMLSRVFKAETGERFVDYLIRIRLDEAKRLLVDTSDSVQSIAEQAGYMQVISFIRAFKKREELTPGEYRKLNQRS</sequence>
<name>A0ABQ6GB56_9BACL</name>
<keyword evidence="4" id="KW-1133">Transmembrane helix</keyword>
<evidence type="ECO:0000256" key="2">
    <source>
        <dbReference type="ARBA" id="ARBA00023125"/>
    </source>
</evidence>
<evidence type="ECO:0000256" key="1">
    <source>
        <dbReference type="ARBA" id="ARBA00023015"/>
    </source>
</evidence>
<evidence type="ECO:0000313" key="6">
    <source>
        <dbReference type="EMBL" id="GLX66887.1"/>
    </source>
</evidence>
<dbReference type="SMART" id="SM00342">
    <property type="entry name" value="HTH_ARAC"/>
    <property type="match status" value="1"/>
</dbReference>
<dbReference type="SUPFAM" id="SSF46689">
    <property type="entry name" value="Homeodomain-like"/>
    <property type="match status" value="1"/>
</dbReference>
<dbReference type="PANTHER" id="PTHR43280:SF2">
    <property type="entry name" value="HTH-TYPE TRANSCRIPTIONAL REGULATOR EXSA"/>
    <property type="match status" value="1"/>
</dbReference>
<dbReference type="Proteomes" id="UP001157114">
    <property type="component" value="Unassembled WGS sequence"/>
</dbReference>
<dbReference type="InterPro" id="IPR041522">
    <property type="entry name" value="CdaR_GGDEF"/>
</dbReference>
<dbReference type="PANTHER" id="PTHR43280">
    <property type="entry name" value="ARAC-FAMILY TRANSCRIPTIONAL REGULATOR"/>
    <property type="match status" value="1"/>
</dbReference>
<feature type="transmembrane region" description="Helical" evidence="4">
    <location>
        <begin position="20"/>
        <end position="42"/>
    </location>
</feature>
<dbReference type="InterPro" id="IPR018060">
    <property type="entry name" value="HTH_AraC"/>
</dbReference>
<keyword evidence="3" id="KW-0804">Transcription</keyword>
<dbReference type="PROSITE" id="PS00041">
    <property type="entry name" value="HTH_ARAC_FAMILY_1"/>
    <property type="match status" value="1"/>
</dbReference>
<evidence type="ECO:0000259" key="5">
    <source>
        <dbReference type="PROSITE" id="PS01124"/>
    </source>
</evidence>
<keyword evidence="7" id="KW-1185">Reference proteome</keyword>
<evidence type="ECO:0000256" key="4">
    <source>
        <dbReference type="SAM" id="Phobius"/>
    </source>
</evidence>
<keyword evidence="4" id="KW-0812">Transmembrane</keyword>
<dbReference type="Pfam" id="PF17853">
    <property type="entry name" value="GGDEF_2"/>
    <property type="match status" value="1"/>
</dbReference>
<evidence type="ECO:0000256" key="3">
    <source>
        <dbReference type="ARBA" id="ARBA00023163"/>
    </source>
</evidence>
<evidence type="ECO:0000313" key="7">
    <source>
        <dbReference type="Proteomes" id="UP001157114"/>
    </source>
</evidence>
<dbReference type="Gene3D" id="1.10.10.60">
    <property type="entry name" value="Homeodomain-like"/>
    <property type="match status" value="2"/>
</dbReference>
<dbReference type="RefSeq" id="WP_284237606.1">
    <property type="nucleotide sequence ID" value="NZ_BSSQ01000005.1"/>
</dbReference>
<reference evidence="6 7" key="1">
    <citation type="submission" date="2023-03" db="EMBL/GenBank/DDBJ databases">
        <title>Draft genome sequence of the bacteria which degrade cell wall of Tricholomamatutake.</title>
        <authorList>
            <person name="Konishi Y."/>
            <person name="Fukuta Y."/>
            <person name="Shirasaka N."/>
        </authorList>
    </citation>
    <scope>NUCLEOTIDE SEQUENCE [LARGE SCALE GENOMIC DNA]</scope>
    <source>
        <strain evidence="7">mu1</strain>
    </source>
</reference>
<dbReference type="InterPro" id="IPR018062">
    <property type="entry name" value="HTH_AraC-typ_CS"/>
</dbReference>
<feature type="domain" description="HTH araC/xylS-type" evidence="5">
    <location>
        <begin position="653"/>
        <end position="752"/>
    </location>
</feature>
<comment type="caution">
    <text evidence="6">The sequence shown here is derived from an EMBL/GenBank/DDBJ whole genome shotgun (WGS) entry which is preliminary data.</text>
</comment>
<keyword evidence="1" id="KW-0805">Transcription regulation</keyword>
<dbReference type="Pfam" id="PF12833">
    <property type="entry name" value="HTH_18"/>
    <property type="match status" value="1"/>
</dbReference>
<proteinExistence type="predicted"/>
<protein>
    <recommendedName>
        <fullName evidence="5">HTH araC/xylS-type domain-containing protein</fullName>
    </recommendedName>
</protein>
<dbReference type="InterPro" id="IPR009057">
    <property type="entry name" value="Homeodomain-like_sf"/>
</dbReference>
<keyword evidence="4" id="KW-0472">Membrane</keyword>
<keyword evidence="2" id="KW-0238">DNA-binding</keyword>
<gene>
    <name evidence="6" type="ORF">MU1_12310</name>
</gene>
<organism evidence="6 7">
    <name type="scientific">Paenibacillus glycanilyticus</name>
    <dbReference type="NCBI Taxonomy" id="126569"/>
    <lineage>
        <taxon>Bacteria</taxon>
        <taxon>Bacillati</taxon>
        <taxon>Bacillota</taxon>
        <taxon>Bacilli</taxon>
        <taxon>Bacillales</taxon>
        <taxon>Paenibacillaceae</taxon>
        <taxon>Paenibacillus</taxon>
    </lineage>
</organism>